<accession>A0A8H5D252</accession>
<keyword evidence="2" id="KW-1185">Reference proteome</keyword>
<dbReference type="AlphaFoldDB" id="A0A8H5D252"/>
<evidence type="ECO:0000313" key="2">
    <source>
        <dbReference type="Proteomes" id="UP000559256"/>
    </source>
</evidence>
<name>A0A8H5D252_9AGAR</name>
<gene>
    <name evidence="1" type="ORF">D9758_008024</name>
</gene>
<dbReference type="EMBL" id="JAACJM010000071">
    <property type="protein sequence ID" value="KAF5351331.1"/>
    <property type="molecule type" value="Genomic_DNA"/>
</dbReference>
<reference evidence="1 2" key="1">
    <citation type="journal article" date="2020" name="ISME J.">
        <title>Uncovering the hidden diversity of litter-decomposition mechanisms in mushroom-forming fungi.</title>
        <authorList>
            <person name="Floudas D."/>
            <person name="Bentzer J."/>
            <person name="Ahren D."/>
            <person name="Johansson T."/>
            <person name="Persson P."/>
            <person name="Tunlid A."/>
        </authorList>
    </citation>
    <scope>NUCLEOTIDE SEQUENCE [LARGE SCALE GENOMIC DNA]</scope>
    <source>
        <strain evidence="1 2">CBS 291.85</strain>
    </source>
</reference>
<evidence type="ECO:0000313" key="1">
    <source>
        <dbReference type="EMBL" id="KAF5351331.1"/>
    </source>
</evidence>
<proteinExistence type="predicted"/>
<dbReference type="Proteomes" id="UP000559256">
    <property type="component" value="Unassembled WGS sequence"/>
</dbReference>
<sequence>MIPNELTSNDYLDISGKRNVDINYRNARCHRIHWECSSHPQPSTKIPFPEKTHGFFYYHLLQNAPLFAGGMRFRVCSSNDIRTFQDGHDLLRRNGFPWEISNWDFLLLEKYRSLSDKLVEAGAIHPGTLELCSTLASQAQLRHPPFNPIVYSLKQPFAMLIGKGLTRIWVADKKKLAPVQLRNDIIRPLIRKDTLEPEEVHAKRMSSSF</sequence>
<protein>
    <submittedName>
        <fullName evidence="1">Uncharacterized protein</fullName>
    </submittedName>
</protein>
<organism evidence="1 2">
    <name type="scientific">Tetrapyrgos nigripes</name>
    <dbReference type="NCBI Taxonomy" id="182062"/>
    <lineage>
        <taxon>Eukaryota</taxon>
        <taxon>Fungi</taxon>
        <taxon>Dikarya</taxon>
        <taxon>Basidiomycota</taxon>
        <taxon>Agaricomycotina</taxon>
        <taxon>Agaricomycetes</taxon>
        <taxon>Agaricomycetidae</taxon>
        <taxon>Agaricales</taxon>
        <taxon>Marasmiineae</taxon>
        <taxon>Marasmiaceae</taxon>
        <taxon>Tetrapyrgos</taxon>
    </lineage>
</organism>
<comment type="caution">
    <text evidence="1">The sequence shown here is derived from an EMBL/GenBank/DDBJ whole genome shotgun (WGS) entry which is preliminary data.</text>
</comment>
<dbReference type="OrthoDB" id="2961574at2759"/>